<keyword evidence="5" id="KW-0732">Signal</keyword>
<evidence type="ECO:0000256" key="1">
    <source>
        <dbReference type="ARBA" id="ARBA00004236"/>
    </source>
</evidence>
<keyword evidence="2" id="KW-0813">Transport</keyword>
<protein>
    <submittedName>
        <fullName evidence="7">Glycine/betaine ABC transporter</fullName>
    </submittedName>
</protein>
<comment type="subcellular location">
    <subcellularLocation>
        <location evidence="1">Cell membrane</location>
    </subcellularLocation>
</comment>
<dbReference type="InterPro" id="IPR007210">
    <property type="entry name" value="ABC_Gly_betaine_transp_sub-bd"/>
</dbReference>
<evidence type="ECO:0000259" key="6">
    <source>
        <dbReference type="Pfam" id="PF04069"/>
    </source>
</evidence>
<evidence type="ECO:0000256" key="3">
    <source>
        <dbReference type="ARBA" id="ARBA00022475"/>
    </source>
</evidence>
<reference evidence="8" key="1">
    <citation type="journal article" date="2019" name="Int. J. Syst. Evol. Microbiol.">
        <title>The Global Catalogue of Microorganisms (GCM) 10K type strain sequencing project: providing services to taxonomists for standard genome sequencing and annotation.</title>
        <authorList>
            <consortium name="The Broad Institute Genomics Platform"/>
            <consortium name="The Broad Institute Genome Sequencing Center for Infectious Disease"/>
            <person name="Wu L."/>
            <person name="Ma J."/>
        </authorList>
    </citation>
    <scope>NUCLEOTIDE SEQUENCE [LARGE SCALE GENOMIC DNA]</scope>
    <source>
        <strain evidence="8">CGMCC 1.15353</strain>
    </source>
</reference>
<keyword evidence="8" id="KW-1185">Reference proteome</keyword>
<evidence type="ECO:0000256" key="5">
    <source>
        <dbReference type="SAM" id="SignalP"/>
    </source>
</evidence>
<dbReference type="CDD" id="cd13639">
    <property type="entry name" value="PBP2_OpuAC_like"/>
    <property type="match status" value="1"/>
</dbReference>
<proteinExistence type="predicted"/>
<dbReference type="PROSITE" id="PS51257">
    <property type="entry name" value="PROKAR_LIPOPROTEIN"/>
    <property type="match status" value="1"/>
</dbReference>
<organism evidence="7 8">
    <name type="scientific">Pontibacillus salipaludis</name>
    <dbReference type="NCBI Taxonomy" id="1697394"/>
    <lineage>
        <taxon>Bacteria</taxon>
        <taxon>Bacillati</taxon>
        <taxon>Bacillota</taxon>
        <taxon>Bacilli</taxon>
        <taxon>Bacillales</taxon>
        <taxon>Bacillaceae</taxon>
        <taxon>Pontibacillus</taxon>
    </lineage>
</organism>
<dbReference type="PANTHER" id="PTHR47737:SF1">
    <property type="entry name" value="GLYCINE BETAINE_PROLINE BETAINE TRANSPORT SYSTEM PERMEASE PROTEIN PROW"/>
    <property type="match status" value="1"/>
</dbReference>
<dbReference type="Proteomes" id="UP000642571">
    <property type="component" value="Unassembled WGS sequence"/>
</dbReference>
<dbReference type="SUPFAM" id="SSF53850">
    <property type="entry name" value="Periplasmic binding protein-like II"/>
    <property type="match status" value="1"/>
</dbReference>
<dbReference type="Gene3D" id="3.10.105.10">
    <property type="entry name" value="Dipeptide-binding Protein, Domain 3"/>
    <property type="match status" value="2"/>
</dbReference>
<gene>
    <name evidence="7" type="ORF">GCM10011389_13290</name>
</gene>
<accession>A0ABQ1PZL1</accession>
<name>A0ABQ1PZL1_9BACI</name>
<feature type="signal peptide" evidence="5">
    <location>
        <begin position="1"/>
        <end position="20"/>
    </location>
</feature>
<dbReference type="PANTHER" id="PTHR47737">
    <property type="entry name" value="GLYCINE BETAINE/PROLINE BETAINE TRANSPORT SYSTEM PERMEASE PROTEIN PROW"/>
    <property type="match status" value="1"/>
</dbReference>
<evidence type="ECO:0000256" key="2">
    <source>
        <dbReference type="ARBA" id="ARBA00022448"/>
    </source>
</evidence>
<evidence type="ECO:0000313" key="8">
    <source>
        <dbReference type="Proteomes" id="UP000642571"/>
    </source>
</evidence>
<keyword evidence="3" id="KW-1003">Cell membrane</keyword>
<dbReference type="EMBL" id="BMIN01000004">
    <property type="protein sequence ID" value="GGD07074.1"/>
    <property type="molecule type" value="Genomic_DNA"/>
</dbReference>
<dbReference type="RefSeq" id="WP_188652069.1">
    <property type="nucleotide sequence ID" value="NZ_BMIN01000004.1"/>
</dbReference>
<dbReference type="Pfam" id="PF04069">
    <property type="entry name" value="OpuAC"/>
    <property type="match status" value="1"/>
</dbReference>
<evidence type="ECO:0000313" key="7">
    <source>
        <dbReference type="EMBL" id="GGD07074.1"/>
    </source>
</evidence>
<keyword evidence="4" id="KW-0472">Membrane</keyword>
<feature type="domain" description="ABC-type glycine betaine transport system substrate-binding" evidence="6">
    <location>
        <begin position="39"/>
        <end position="285"/>
    </location>
</feature>
<evidence type="ECO:0000256" key="4">
    <source>
        <dbReference type="ARBA" id="ARBA00023136"/>
    </source>
</evidence>
<sequence length="296" mass="33498">MKALKRILPALFIGMLLVLAGCGDSSSSGSGEESEESNKTIELGLNNWAENVAVSNMWKVILEDEGYTVNLNMTEKGPLYQALKSDDLDLSLEVWLPNTDKPFYEDYKNDVDFHKDETWFDGTILGLAVPSYVDLNSIEELNENKEMFEDGKIYGIDAGSSLMGLTEDVIKEYDLDYSTAASSGPAMTTQLGESIRKEEPILVTLWKPHWVFAEYDVKFLEDPKNVYGDEENISWMSRQGFSEDYPEVTEYINTWKMNDEQLGSLMNMVKEAEAPAEGAQKWVDENEDLINEWLGK</sequence>
<comment type="caution">
    <text evidence="7">The sequence shown here is derived from an EMBL/GenBank/DDBJ whole genome shotgun (WGS) entry which is preliminary data.</text>
</comment>
<feature type="chain" id="PRO_5045039637" evidence="5">
    <location>
        <begin position="21"/>
        <end position="296"/>
    </location>
</feature>
<dbReference type="Gene3D" id="3.40.190.100">
    <property type="entry name" value="Glycine betaine-binding periplasmic protein, domain 2"/>
    <property type="match status" value="1"/>
</dbReference>